<evidence type="ECO:0000313" key="2">
    <source>
        <dbReference type="EMBL" id="CAG5106082.1"/>
    </source>
</evidence>
<keyword evidence="1" id="KW-0812">Transmembrane</keyword>
<keyword evidence="1" id="KW-0472">Membrane</keyword>
<keyword evidence="1" id="KW-1133">Transmembrane helix</keyword>
<evidence type="ECO:0000313" key="3">
    <source>
        <dbReference type="Proteomes" id="UP000786811"/>
    </source>
</evidence>
<comment type="caution">
    <text evidence="2">The sequence shown here is derived from an EMBL/GenBank/DDBJ whole genome shotgun (WGS) entry which is preliminary data.</text>
</comment>
<proteinExistence type="predicted"/>
<gene>
    <name evidence="2" type="ORF">HICCMSTLAB_LOCUS12088</name>
</gene>
<accession>A0A8J2HKJ9</accession>
<dbReference type="EMBL" id="CAJNRD030001124">
    <property type="protein sequence ID" value="CAG5106082.1"/>
    <property type="molecule type" value="Genomic_DNA"/>
</dbReference>
<evidence type="ECO:0000256" key="1">
    <source>
        <dbReference type="SAM" id="Phobius"/>
    </source>
</evidence>
<dbReference type="AlphaFoldDB" id="A0A8J2HKJ9"/>
<reference evidence="2" key="1">
    <citation type="submission" date="2021-04" db="EMBL/GenBank/DDBJ databases">
        <authorList>
            <person name="Chebbi M.A.C M."/>
        </authorList>
    </citation>
    <scope>NUCLEOTIDE SEQUENCE</scope>
</reference>
<feature type="transmembrane region" description="Helical" evidence="1">
    <location>
        <begin position="6"/>
        <end position="23"/>
    </location>
</feature>
<organism evidence="2 3">
    <name type="scientific">Cotesia congregata</name>
    <name type="common">Parasitoid wasp</name>
    <name type="synonym">Apanteles congregatus</name>
    <dbReference type="NCBI Taxonomy" id="51543"/>
    <lineage>
        <taxon>Eukaryota</taxon>
        <taxon>Metazoa</taxon>
        <taxon>Ecdysozoa</taxon>
        <taxon>Arthropoda</taxon>
        <taxon>Hexapoda</taxon>
        <taxon>Insecta</taxon>
        <taxon>Pterygota</taxon>
        <taxon>Neoptera</taxon>
        <taxon>Endopterygota</taxon>
        <taxon>Hymenoptera</taxon>
        <taxon>Apocrita</taxon>
        <taxon>Ichneumonoidea</taxon>
        <taxon>Braconidae</taxon>
        <taxon>Microgastrinae</taxon>
        <taxon>Cotesia</taxon>
    </lineage>
</organism>
<dbReference type="OrthoDB" id="6331612at2759"/>
<keyword evidence="3" id="KW-1185">Reference proteome</keyword>
<protein>
    <submittedName>
        <fullName evidence="2">Uncharacterized protein</fullName>
    </submittedName>
</protein>
<name>A0A8J2HKJ9_COTCN</name>
<dbReference type="Proteomes" id="UP000786811">
    <property type="component" value="Unassembled WGS sequence"/>
</dbReference>
<sequence>MDSRVVYTLLVLILSCIIYKVYLIEVNPEEFSVASCSLRIDANPSALFGFVTQTAVLEKLAPWLTRLADADARNVGVGKFYRAFSKLILVACNHNKNKDKNIFSDEGKIHLMITEYKAGKYLALETEDQFYRQRIEIKTKFYHDRTILSTTVYSRKTSLLFHSTVGQVLRWQVQKHLDKSLKHVSIIYKSLQNELQIYSVSFCVFL</sequence>
<dbReference type="PROSITE" id="PS51257">
    <property type="entry name" value="PROKAR_LIPOPROTEIN"/>
    <property type="match status" value="1"/>
</dbReference>